<dbReference type="STRING" id="515897.SAMN05421849_0183"/>
<dbReference type="RefSeq" id="WP_234967670.1">
    <property type="nucleotide sequence ID" value="NZ_FTPS01000001.1"/>
</dbReference>
<reference evidence="1 2" key="1">
    <citation type="submission" date="2017-01" db="EMBL/GenBank/DDBJ databases">
        <authorList>
            <person name="Mah S.A."/>
            <person name="Swanson W.J."/>
            <person name="Moy G.W."/>
            <person name="Vacquier V.D."/>
        </authorList>
    </citation>
    <scope>NUCLEOTIDE SEQUENCE [LARGE SCALE GENOMIC DNA]</scope>
    <source>
        <strain evidence="1 2">DSM 21219</strain>
    </source>
</reference>
<protein>
    <submittedName>
        <fullName evidence="1">Uncharacterized protein</fullName>
    </submittedName>
</protein>
<dbReference type="EMBL" id="FTPS01000001">
    <property type="protein sequence ID" value="SIT74589.1"/>
    <property type="molecule type" value="Genomic_DNA"/>
</dbReference>
<keyword evidence="2" id="KW-1185">Reference proteome</keyword>
<name>A0A1R3WDX1_9RHOB</name>
<accession>A0A1R3WDX1</accession>
<sequence length="53" mass="6275">MSRTRYVVTVRYEMEREINVWARDEQEAEENAIEIVENWNGVLMAEAKSVAEE</sequence>
<proteinExistence type="predicted"/>
<organism evidence="1 2">
    <name type="scientific">Pontibaca methylaminivorans</name>
    <dbReference type="NCBI Taxonomy" id="515897"/>
    <lineage>
        <taxon>Bacteria</taxon>
        <taxon>Pseudomonadati</taxon>
        <taxon>Pseudomonadota</taxon>
        <taxon>Alphaproteobacteria</taxon>
        <taxon>Rhodobacterales</taxon>
        <taxon>Roseobacteraceae</taxon>
        <taxon>Pontibaca</taxon>
    </lineage>
</organism>
<dbReference type="AlphaFoldDB" id="A0A1R3WDX1"/>
<gene>
    <name evidence="1" type="ORF">SAMN05421849_0183</name>
</gene>
<evidence type="ECO:0000313" key="2">
    <source>
        <dbReference type="Proteomes" id="UP000192455"/>
    </source>
</evidence>
<evidence type="ECO:0000313" key="1">
    <source>
        <dbReference type="EMBL" id="SIT74589.1"/>
    </source>
</evidence>
<dbReference type="Proteomes" id="UP000192455">
    <property type="component" value="Unassembled WGS sequence"/>
</dbReference>